<evidence type="ECO:0000313" key="5">
    <source>
        <dbReference type="EMBL" id="CCB48402.1"/>
    </source>
</evidence>
<protein>
    <recommendedName>
        <fullName evidence="3">beta-galactosidase</fullName>
        <ecNumber evidence="3">3.2.1.23</ecNumber>
    </recommendedName>
</protein>
<dbReference type="STRING" id="29760.F6H859"/>
<dbReference type="Gene3D" id="3.20.20.80">
    <property type="entry name" value="Glycosidases"/>
    <property type="match status" value="1"/>
</dbReference>
<dbReference type="InParanoid" id="F6H859"/>
<dbReference type="AlphaFoldDB" id="F6H859"/>
<dbReference type="Pfam" id="PF01301">
    <property type="entry name" value="Glyco_hydro_35"/>
    <property type="match status" value="1"/>
</dbReference>
<comment type="catalytic activity">
    <reaction evidence="1">
        <text>Hydrolysis of terminal non-reducing beta-D-galactose residues in beta-D-galactosides.</text>
        <dbReference type="EC" id="3.2.1.23"/>
    </reaction>
</comment>
<reference evidence="6" key="1">
    <citation type="journal article" date="2007" name="Nature">
        <title>The grapevine genome sequence suggests ancestral hexaploidization in major angiosperm phyla.</title>
        <authorList>
            <consortium name="The French-Italian Public Consortium for Grapevine Genome Characterization."/>
            <person name="Jaillon O."/>
            <person name="Aury J.-M."/>
            <person name="Noel B."/>
            <person name="Policriti A."/>
            <person name="Clepet C."/>
            <person name="Casagrande A."/>
            <person name="Choisne N."/>
            <person name="Aubourg S."/>
            <person name="Vitulo N."/>
            <person name="Jubin C."/>
            <person name="Vezzi A."/>
            <person name="Legeai F."/>
            <person name="Hugueney P."/>
            <person name="Dasilva C."/>
            <person name="Horner D."/>
            <person name="Mica E."/>
            <person name="Jublot D."/>
            <person name="Poulain J."/>
            <person name="Bruyere C."/>
            <person name="Billault A."/>
            <person name="Segurens B."/>
            <person name="Gouyvenoux M."/>
            <person name="Ugarte E."/>
            <person name="Cattonaro F."/>
            <person name="Anthouard V."/>
            <person name="Vico V."/>
            <person name="Del Fabbro C."/>
            <person name="Alaux M."/>
            <person name="Di Gaspero G."/>
            <person name="Dumas V."/>
            <person name="Felice N."/>
            <person name="Paillard S."/>
            <person name="Juman I."/>
            <person name="Moroldo M."/>
            <person name="Scalabrin S."/>
            <person name="Canaguier A."/>
            <person name="Le Clainche I."/>
            <person name="Malacrida G."/>
            <person name="Durand E."/>
            <person name="Pesole G."/>
            <person name="Laucou V."/>
            <person name="Chatelet P."/>
            <person name="Merdinoglu D."/>
            <person name="Delledonne M."/>
            <person name="Pezzotti M."/>
            <person name="Lecharny A."/>
            <person name="Scarpelli C."/>
            <person name="Artiguenave F."/>
            <person name="Pe M.E."/>
            <person name="Valle G."/>
            <person name="Morgante M."/>
            <person name="Caboche M."/>
            <person name="Adam-Blondon A.-F."/>
            <person name="Weissenbach J."/>
            <person name="Quetier F."/>
            <person name="Wincker P."/>
        </authorList>
    </citation>
    <scope>NUCLEOTIDE SEQUENCE [LARGE SCALE GENOMIC DNA]</scope>
    <source>
        <strain evidence="6">cv. Pinot noir / PN40024</strain>
    </source>
</reference>
<gene>
    <name evidence="5" type="ORF">VIT_00s0404g00010</name>
</gene>
<evidence type="ECO:0000259" key="4">
    <source>
        <dbReference type="Pfam" id="PF01301"/>
    </source>
</evidence>
<dbReference type="PRINTS" id="PR00742">
    <property type="entry name" value="GLHYDRLASE35"/>
</dbReference>
<dbReference type="Proteomes" id="UP000009183">
    <property type="component" value="Unassembled WGS sequence, unordered"/>
</dbReference>
<dbReference type="HOGENOM" id="CLU_889698_0_0_1"/>
<evidence type="ECO:0000256" key="3">
    <source>
        <dbReference type="ARBA" id="ARBA00012756"/>
    </source>
</evidence>
<dbReference type="InterPro" id="IPR001944">
    <property type="entry name" value="Glycoside_Hdrlase_35"/>
</dbReference>
<organism evidence="5 6">
    <name type="scientific">Vitis vinifera</name>
    <name type="common">Grape</name>
    <dbReference type="NCBI Taxonomy" id="29760"/>
    <lineage>
        <taxon>Eukaryota</taxon>
        <taxon>Viridiplantae</taxon>
        <taxon>Streptophyta</taxon>
        <taxon>Embryophyta</taxon>
        <taxon>Tracheophyta</taxon>
        <taxon>Spermatophyta</taxon>
        <taxon>Magnoliopsida</taxon>
        <taxon>eudicotyledons</taxon>
        <taxon>Gunneridae</taxon>
        <taxon>Pentapetalae</taxon>
        <taxon>rosids</taxon>
        <taxon>Vitales</taxon>
        <taxon>Vitaceae</taxon>
        <taxon>Viteae</taxon>
        <taxon>Vitis</taxon>
    </lineage>
</organism>
<dbReference type="GO" id="GO:0005975">
    <property type="term" value="P:carbohydrate metabolic process"/>
    <property type="evidence" value="ECO:0007669"/>
    <property type="project" value="InterPro"/>
</dbReference>
<keyword evidence="6" id="KW-1185">Reference proteome</keyword>
<dbReference type="SUPFAM" id="SSF51445">
    <property type="entry name" value="(Trans)glycosidases"/>
    <property type="match status" value="1"/>
</dbReference>
<dbReference type="eggNOG" id="KOG0496">
    <property type="taxonomic scope" value="Eukaryota"/>
</dbReference>
<dbReference type="InterPro" id="IPR031330">
    <property type="entry name" value="Gly_Hdrlase_35_cat"/>
</dbReference>
<evidence type="ECO:0000313" key="6">
    <source>
        <dbReference type="Proteomes" id="UP000009183"/>
    </source>
</evidence>
<dbReference type="PANTHER" id="PTHR23421">
    <property type="entry name" value="BETA-GALACTOSIDASE RELATED"/>
    <property type="match status" value="1"/>
</dbReference>
<dbReference type="EC" id="3.2.1.23" evidence="3"/>
<name>F6H859_VITVI</name>
<comment type="similarity">
    <text evidence="2">Belongs to the glycosyl hydrolase 35 family.</text>
</comment>
<feature type="domain" description="Glycoside hydrolase 35 catalytic" evidence="4">
    <location>
        <begin position="167"/>
        <end position="312"/>
    </location>
</feature>
<evidence type="ECO:0000256" key="2">
    <source>
        <dbReference type="ARBA" id="ARBA00009809"/>
    </source>
</evidence>
<dbReference type="GO" id="GO:0004565">
    <property type="term" value="F:beta-galactosidase activity"/>
    <property type="evidence" value="ECO:0007669"/>
    <property type="project" value="UniProtKB-EC"/>
</dbReference>
<dbReference type="PaxDb" id="29760-VIT_00s0404g00010.t01"/>
<dbReference type="EMBL" id="FN595272">
    <property type="protein sequence ID" value="CCB48402.1"/>
    <property type="molecule type" value="Genomic_DNA"/>
</dbReference>
<evidence type="ECO:0000256" key="1">
    <source>
        <dbReference type="ARBA" id="ARBA00001412"/>
    </source>
</evidence>
<accession>F6H859</accession>
<dbReference type="InterPro" id="IPR017853">
    <property type="entry name" value="GH"/>
</dbReference>
<proteinExistence type="inferred from homology"/>
<sequence length="313" mass="35726">MGSVWAQVHYDNEPGRNLIDKSHTLNLNFRQDSGCAKQGKEPEPFCFCVCPFPPSFSNTSLRSTIIAHIPSLANIRSTSFFPLKISNRFHSFVHNTQTKQNYTPHLPHTTHTLSGIKLYQSLQHYCNLGIGFFPIMGNKDLVLLVLIAVCVFEGCYCKTVTYDHRALVIDGKRRVLQSGSIHYPRSMPEVWPEIIRKSKEGGLDVIETYVFWNNHEPVRGEYYFEGRFDLVRFVKTVQEAGLLVHLRIGPYACAEWNYGGFPVWLHFIPGIQFRTTNDLFKNEMKRFLAKIVSLMKEANLFAPQGGPIILAQG</sequence>